<name>A0A2P6SHM7_ROSCH</name>
<dbReference type="Gramene" id="PRQ58183">
    <property type="protein sequence ID" value="PRQ58183"/>
    <property type="gene ID" value="RchiOBHm_Chr1g0356471"/>
</dbReference>
<keyword evidence="3" id="KW-1185">Reference proteome</keyword>
<sequence>MVIYLLYIYERREDRRAAADPISLTSNPKQPQGRRRPQTPRSIFFTLPIFLFSLAAAHHQHISTSNFSSFHSHPSILILINLKELQKEKHFKHKEFNHHLGKRERL</sequence>
<evidence type="ECO:0000313" key="2">
    <source>
        <dbReference type="EMBL" id="PRQ58183.1"/>
    </source>
</evidence>
<dbReference type="EMBL" id="PDCK01000039">
    <property type="protein sequence ID" value="PRQ58183.1"/>
    <property type="molecule type" value="Genomic_DNA"/>
</dbReference>
<feature type="region of interest" description="Disordered" evidence="1">
    <location>
        <begin position="19"/>
        <end position="38"/>
    </location>
</feature>
<evidence type="ECO:0000256" key="1">
    <source>
        <dbReference type="SAM" id="MobiDB-lite"/>
    </source>
</evidence>
<protein>
    <submittedName>
        <fullName evidence="2">Uncharacterized protein</fullName>
    </submittedName>
</protein>
<organism evidence="2 3">
    <name type="scientific">Rosa chinensis</name>
    <name type="common">China rose</name>
    <dbReference type="NCBI Taxonomy" id="74649"/>
    <lineage>
        <taxon>Eukaryota</taxon>
        <taxon>Viridiplantae</taxon>
        <taxon>Streptophyta</taxon>
        <taxon>Embryophyta</taxon>
        <taxon>Tracheophyta</taxon>
        <taxon>Spermatophyta</taxon>
        <taxon>Magnoliopsida</taxon>
        <taxon>eudicotyledons</taxon>
        <taxon>Gunneridae</taxon>
        <taxon>Pentapetalae</taxon>
        <taxon>rosids</taxon>
        <taxon>fabids</taxon>
        <taxon>Rosales</taxon>
        <taxon>Rosaceae</taxon>
        <taxon>Rosoideae</taxon>
        <taxon>Rosoideae incertae sedis</taxon>
        <taxon>Rosa</taxon>
    </lineage>
</organism>
<gene>
    <name evidence="2" type="ORF">RchiOBHm_Chr1g0356471</name>
</gene>
<evidence type="ECO:0000313" key="3">
    <source>
        <dbReference type="Proteomes" id="UP000238479"/>
    </source>
</evidence>
<accession>A0A2P6SHM7</accession>
<proteinExistence type="predicted"/>
<reference evidence="2 3" key="1">
    <citation type="journal article" date="2018" name="Nat. Genet.">
        <title>The Rosa genome provides new insights in the design of modern roses.</title>
        <authorList>
            <person name="Bendahmane M."/>
        </authorList>
    </citation>
    <scope>NUCLEOTIDE SEQUENCE [LARGE SCALE GENOMIC DNA]</scope>
    <source>
        <strain evidence="3">cv. Old Blush</strain>
    </source>
</reference>
<dbReference type="Proteomes" id="UP000238479">
    <property type="component" value="Chromosome 1"/>
</dbReference>
<comment type="caution">
    <text evidence="2">The sequence shown here is derived from an EMBL/GenBank/DDBJ whole genome shotgun (WGS) entry which is preliminary data.</text>
</comment>
<dbReference type="AlphaFoldDB" id="A0A2P6SHM7"/>